<evidence type="ECO:0000256" key="1">
    <source>
        <dbReference type="SAM" id="MobiDB-lite"/>
    </source>
</evidence>
<dbReference type="AlphaFoldDB" id="A0A0J6YLS3"/>
<organism evidence="2 3">
    <name type="scientific">Coccidioides immitis RMSCC 2394</name>
    <dbReference type="NCBI Taxonomy" id="404692"/>
    <lineage>
        <taxon>Eukaryota</taxon>
        <taxon>Fungi</taxon>
        <taxon>Dikarya</taxon>
        <taxon>Ascomycota</taxon>
        <taxon>Pezizomycotina</taxon>
        <taxon>Eurotiomycetes</taxon>
        <taxon>Eurotiomycetidae</taxon>
        <taxon>Onygenales</taxon>
        <taxon>Onygenaceae</taxon>
        <taxon>Coccidioides</taxon>
    </lineage>
</organism>
<feature type="region of interest" description="Disordered" evidence="1">
    <location>
        <begin position="1"/>
        <end position="42"/>
    </location>
</feature>
<protein>
    <submittedName>
        <fullName evidence="2">Uncharacterized protein</fullName>
    </submittedName>
</protein>
<reference evidence="3" key="1">
    <citation type="journal article" date="2010" name="Genome Res.">
        <title>Population genomic sequencing of Coccidioides fungi reveals recent hybridization and transposon control.</title>
        <authorList>
            <person name="Neafsey D.E."/>
            <person name="Barker B.M."/>
            <person name="Sharpton T.J."/>
            <person name="Stajich J.E."/>
            <person name="Park D.J."/>
            <person name="Whiston E."/>
            <person name="Hung C.-Y."/>
            <person name="McMahan C."/>
            <person name="White J."/>
            <person name="Sykes S."/>
            <person name="Heiman D."/>
            <person name="Young S."/>
            <person name="Zeng Q."/>
            <person name="Abouelleil A."/>
            <person name="Aftuck L."/>
            <person name="Bessette D."/>
            <person name="Brown A."/>
            <person name="FitzGerald M."/>
            <person name="Lui A."/>
            <person name="Macdonald J.P."/>
            <person name="Priest M."/>
            <person name="Orbach M.J."/>
            <person name="Galgiani J.N."/>
            <person name="Kirkland T.N."/>
            <person name="Cole G.T."/>
            <person name="Birren B.W."/>
            <person name="Henn M.R."/>
            <person name="Taylor J.W."/>
            <person name="Rounsley S.D."/>
        </authorList>
    </citation>
    <scope>NUCLEOTIDE SEQUENCE [LARGE SCALE GENOMIC DNA]</scope>
    <source>
        <strain evidence="3">RMSCC 2394</strain>
    </source>
</reference>
<dbReference type="EMBL" id="DS028098">
    <property type="protein sequence ID" value="KMP08635.1"/>
    <property type="molecule type" value="Genomic_DNA"/>
</dbReference>
<evidence type="ECO:0000313" key="2">
    <source>
        <dbReference type="EMBL" id="KMP08635.1"/>
    </source>
</evidence>
<gene>
    <name evidence="2" type="ORF">CIRG_08316</name>
</gene>
<dbReference type="STRING" id="404692.A0A0J6YLS3"/>
<evidence type="ECO:0000313" key="3">
    <source>
        <dbReference type="Proteomes" id="UP000054565"/>
    </source>
</evidence>
<proteinExistence type="predicted"/>
<accession>A0A0J6YLS3</accession>
<name>A0A0J6YLS3_COCIT</name>
<dbReference type="Proteomes" id="UP000054565">
    <property type="component" value="Unassembled WGS sequence"/>
</dbReference>
<feature type="compositionally biased region" description="Basic and acidic residues" evidence="1">
    <location>
        <begin position="65"/>
        <end position="75"/>
    </location>
</feature>
<feature type="region of interest" description="Disordered" evidence="1">
    <location>
        <begin position="56"/>
        <end position="79"/>
    </location>
</feature>
<feature type="compositionally biased region" description="Basic and acidic residues" evidence="1">
    <location>
        <begin position="25"/>
        <end position="42"/>
    </location>
</feature>
<sequence>MTRPQISRAETADLQESLSPSPHGRHQDQALRNAERDTPDEIADLRRDVHHRIDEEYNYSDQDDPDHLNGLHGDRMGGYQQYLEEDAADDDMDDHLDDDMLDKISSSPSIDDVVGVRAFGFTLVSAVGRGYFRCMDNTNEASLLID</sequence>